<dbReference type="AlphaFoldDB" id="A0A7C3UNK0"/>
<evidence type="ECO:0000313" key="1">
    <source>
        <dbReference type="EMBL" id="HGE98565.1"/>
    </source>
</evidence>
<comment type="caution">
    <text evidence="1">The sequence shown here is derived from an EMBL/GenBank/DDBJ whole genome shotgun (WGS) entry which is preliminary data.</text>
</comment>
<reference evidence="1" key="1">
    <citation type="journal article" date="2020" name="mSystems">
        <title>Genome- and Community-Level Interaction Insights into Carbon Utilization and Element Cycling Functions of Hydrothermarchaeota in Hydrothermal Sediment.</title>
        <authorList>
            <person name="Zhou Z."/>
            <person name="Liu Y."/>
            <person name="Xu W."/>
            <person name="Pan J."/>
            <person name="Luo Z.H."/>
            <person name="Li M."/>
        </authorList>
    </citation>
    <scope>NUCLEOTIDE SEQUENCE [LARGE SCALE GENOMIC DNA]</scope>
    <source>
        <strain evidence="1">SpSt-906</strain>
    </source>
</reference>
<gene>
    <name evidence="1" type="ORF">ENX07_00620</name>
</gene>
<proteinExistence type="predicted"/>
<dbReference type="EMBL" id="DTMQ01000008">
    <property type="protein sequence ID" value="HGE98565.1"/>
    <property type="molecule type" value="Genomic_DNA"/>
</dbReference>
<protein>
    <submittedName>
        <fullName evidence="1">Uncharacterized protein</fullName>
    </submittedName>
</protein>
<sequence length="182" mass="21169">MICQLCGKRKGKRACPGTGNLICNECCGTKRIKVIECPETCPFLKKSKGYLKDRKLTQSEIRVRTAFPHFFQNLEKRIIELRKTRFRDLVDSDVKEALEQNLSNLDLQKKGIIYEYKSVNPKVQILSDVIGEFLTSCLEAKEKSYDLNTLIFLLKEEVLFLKRLLEERKGKTYYLDLISTLH</sequence>
<accession>A0A7C3UNK0</accession>
<name>A0A7C3UNK0_UNCW3</name>
<organism evidence="1">
    <name type="scientific">candidate division WOR-3 bacterium</name>
    <dbReference type="NCBI Taxonomy" id="2052148"/>
    <lineage>
        <taxon>Bacteria</taxon>
        <taxon>Bacteria division WOR-3</taxon>
    </lineage>
</organism>